<evidence type="ECO:0000256" key="1">
    <source>
        <dbReference type="SAM" id="MobiDB-lite"/>
    </source>
</evidence>
<gene>
    <name evidence="3" type="ORF">D915_005228</name>
</gene>
<comment type="caution">
    <text evidence="3">The sequence shown here is derived from an EMBL/GenBank/DDBJ whole genome shotgun (WGS) entry which is preliminary data.</text>
</comment>
<proteinExistence type="predicted"/>
<feature type="chain" id="PRO_5020041230" evidence="2">
    <location>
        <begin position="21"/>
        <end position="106"/>
    </location>
</feature>
<dbReference type="EMBL" id="JXXN02001988">
    <property type="protein sequence ID" value="THD23713.1"/>
    <property type="molecule type" value="Genomic_DNA"/>
</dbReference>
<protein>
    <submittedName>
        <fullName evidence="3">Uncharacterized protein</fullName>
    </submittedName>
</protein>
<keyword evidence="4" id="KW-1185">Reference proteome</keyword>
<feature type="signal peptide" evidence="2">
    <location>
        <begin position="1"/>
        <end position="20"/>
    </location>
</feature>
<evidence type="ECO:0000313" key="4">
    <source>
        <dbReference type="Proteomes" id="UP000230066"/>
    </source>
</evidence>
<keyword evidence="2" id="KW-0732">Signal</keyword>
<reference evidence="3" key="1">
    <citation type="submission" date="2019-03" db="EMBL/GenBank/DDBJ databases">
        <title>Improved annotation for the trematode Fasciola hepatica.</title>
        <authorList>
            <person name="Choi Y.-J."/>
            <person name="Martin J."/>
            <person name="Mitreva M."/>
        </authorList>
    </citation>
    <scope>NUCLEOTIDE SEQUENCE [LARGE SCALE GENOMIC DNA]</scope>
</reference>
<dbReference type="AlphaFoldDB" id="A0A4E0R7H6"/>
<name>A0A4E0R7H6_FASHE</name>
<feature type="region of interest" description="Disordered" evidence="1">
    <location>
        <begin position="45"/>
        <end position="72"/>
    </location>
</feature>
<sequence>MKVLLLICVFELVVAQIAAADSPTEKIERNQTSTEIGQAILQQEQLQKNSRKKKTNTTTTQTPDQNSTTTASITNTAVTPTATLSATRCGFVILVLLTTMIIQQIF</sequence>
<organism evidence="3 4">
    <name type="scientific">Fasciola hepatica</name>
    <name type="common">Liver fluke</name>
    <dbReference type="NCBI Taxonomy" id="6192"/>
    <lineage>
        <taxon>Eukaryota</taxon>
        <taxon>Metazoa</taxon>
        <taxon>Spiralia</taxon>
        <taxon>Lophotrochozoa</taxon>
        <taxon>Platyhelminthes</taxon>
        <taxon>Trematoda</taxon>
        <taxon>Digenea</taxon>
        <taxon>Plagiorchiida</taxon>
        <taxon>Echinostomata</taxon>
        <taxon>Echinostomatoidea</taxon>
        <taxon>Fasciolidae</taxon>
        <taxon>Fasciola</taxon>
    </lineage>
</organism>
<dbReference type="Proteomes" id="UP000230066">
    <property type="component" value="Unassembled WGS sequence"/>
</dbReference>
<accession>A0A4E0R7H6</accession>
<feature type="compositionally biased region" description="Low complexity" evidence="1">
    <location>
        <begin position="56"/>
        <end position="72"/>
    </location>
</feature>
<evidence type="ECO:0000256" key="2">
    <source>
        <dbReference type="SAM" id="SignalP"/>
    </source>
</evidence>
<evidence type="ECO:0000313" key="3">
    <source>
        <dbReference type="EMBL" id="THD23713.1"/>
    </source>
</evidence>